<evidence type="ECO:0000313" key="2">
    <source>
        <dbReference type="EMBL" id="VVB14161.1"/>
    </source>
</evidence>
<feature type="region of interest" description="Disordered" evidence="1">
    <location>
        <begin position="1"/>
        <end position="27"/>
    </location>
</feature>
<name>A0A565CKW2_9BRAS</name>
<accession>A0A565CKW2</accession>
<sequence length="61" mass="6827">MSKPSLPVSTSSFQVSNGDDQNGEKKVGYLHYELDPGFTVRLRQDIDPAMDPKKLKRFGVT</sequence>
<gene>
    <name evidence="2" type="ORF">ANE_LOCUS24605</name>
</gene>
<keyword evidence="3" id="KW-1185">Reference proteome</keyword>
<dbReference type="Proteomes" id="UP000489600">
    <property type="component" value="Unassembled WGS sequence"/>
</dbReference>
<organism evidence="2 3">
    <name type="scientific">Arabis nemorensis</name>
    <dbReference type="NCBI Taxonomy" id="586526"/>
    <lineage>
        <taxon>Eukaryota</taxon>
        <taxon>Viridiplantae</taxon>
        <taxon>Streptophyta</taxon>
        <taxon>Embryophyta</taxon>
        <taxon>Tracheophyta</taxon>
        <taxon>Spermatophyta</taxon>
        <taxon>Magnoliopsida</taxon>
        <taxon>eudicotyledons</taxon>
        <taxon>Gunneridae</taxon>
        <taxon>Pentapetalae</taxon>
        <taxon>rosids</taxon>
        <taxon>malvids</taxon>
        <taxon>Brassicales</taxon>
        <taxon>Brassicaceae</taxon>
        <taxon>Arabideae</taxon>
        <taxon>Arabis</taxon>
    </lineage>
</organism>
<dbReference type="AlphaFoldDB" id="A0A565CKW2"/>
<dbReference type="OrthoDB" id="552661at2759"/>
<dbReference type="EMBL" id="CABITT030000008">
    <property type="protein sequence ID" value="VVB14161.1"/>
    <property type="molecule type" value="Genomic_DNA"/>
</dbReference>
<comment type="caution">
    <text evidence="2">The sequence shown here is derived from an EMBL/GenBank/DDBJ whole genome shotgun (WGS) entry which is preliminary data.</text>
</comment>
<evidence type="ECO:0000256" key="1">
    <source>
        <dbReference type="SAM" id="MobiDB-lite"/>
    </source>
</evidence>
<proteinExistence type="predicted"/>
<reference evidence="2" key="1">
    <citation type="submission" date="2019-07" db="EMBL/GenBank/DDBJ databases">
        <authorList>
            <person name="Dittberner H."/>
        </authorList>
    </citation>
    <scope>NUCLEOTIDE SEQUENCE [LARGE SCALE GENOMIC DNA]</scope>
</reference>
<protein>
    <submittedName>
        <fullName evidence="2">Uncharacterized protein</fullName>
    </submittedName>
</protein>
<evidence type="ECO:0000313" key="3">
    <source>
        <dbReference type="Proteomes" id="UP000489600"/>
    </source>
</evidence>
<feature type="compositionally biased region" description="Polar residues" evidence="1">
    <location>
        <begin position="7"/>
        <end position="20"/>
    </location>
</feature>